<dbReference type="Proteomes" id="UP001058974">
    <property type="component" value="Chromosome 3"/>
</dbReference>
<organism evidence="1 2">
    <name type="scientific">Pisum sativum</name>
    <name type="common">Garden pea</name>
    <name type="synonym">Lathyrus oleraceus</name>
    <dbReference type="NCBI Taxonomy" id="3888"/>
    <lineage>
        <taxon>Eukaryota</taxon>
        <taxon>Viridiplantae</taxon>
        <taxon>Streptophyta</taxon>
        <taxon>Embryophyta</taxon>
        <taxon>Tracheophyta</taxon>
        <taxon>Spermatophyta</taxon>
        <taxon>Magnoliopsida</taxon>
        <taxon>eudicotyledons</taxon>
        <taxon>Gunneridae</taxon>
        <taxon>Pentapetalae</taxon>
        <taxon>rosids</taxon>
        <taxon>fabids</taxon>
        <taxon>Fabales</taxon>
        <taxon>Fabaceae</taxon>
        <taxon>Papilionoideae</taxon>
        <taxon>50 kb inversion clade</taxon>
        <taxon>NPAAA clade</taxon>
        <taxon>Hologalegina</taxon>
        <taxon>IRL clade</taxon>
        <taxon>Fabeae</taxon>
        <taxon>Lathyrus</taxon>
    </lineage>
</organism>
<accession>A0A9D4XVT7</accession>
<comment type="caution">
    <text evidence="1">The sequence shown here is derived from an EMBL/GenBank/DDBJ whole genome shotgun (WGS) entry which is preliminary data.</text>
</comment>
<dbReference type="AlphaFoldDB" id="A0A9D4XVT7"/>
<keyword evidence="2" id="KW-1185">Reference proteome</keyword>
<reference evidence="1 2" key="1">
    <citation type="journal article" date="2022" name="Nat. Genet.">
        <title>Improved pea reference genome and pan-genome highlight genomic features and evolutionary characteristics.</title>
        <authorList>
            <person name="Yang T."/>
            <person name="Liu R."/>
            <person name="Luo Y."/>
            <person name="Hu S."/>
            <person name="Wang D."/>
            <person name="Wang C."/>
            <person name="Pandey M.K."/>
            <person name="Ge S."/>
            <person name="Xu Q."/>
            <person name="Li N."/>
            <person name="Li G."/>
            <person name="Huang Y."/>
            <person name="Saxena R.K."/>
            <person name="Ji Y."/>
            <person name="Li M."/>
            <person name="Yan X."/>
            <person name="He Y."/>
            <person name="Liu Y."/>
            <person name="Wang X."/>
            <person name="Xiang C."/>
            <person name="Varshney R.K."/>
            <person name="Ding H."/>
            <person name="Gao S."/>
            <person name="Zong X."/>
        </authorList>
    </citation>
    <scope>NUCLEOTIDE SEQUENCE [LARGE SCALE GENOMIC DNA]</scope>
    <source>
        <strain evidence="1 2">cv. Zhongwan 6</strain>
    </source>
</reference>
<evidence type="ECO:0000313" key="1">
    <source>
        <dbReference type="EMBL" id="KAI5428366.1"/>
    </source>
</evidence>
<proteinExistence type="predicted"/>
<gene>
    <name evidence="1" type="ORF">KIW84_033378</name>
</gene>
<sequence>MNNFACRRYAPPPELDNGCSRHDGDCHDINDDDTLFDVFLLDDKGFLSQVPGEDTSPNEYEKSSFTADFYLSGSDCSLLLSPNANRHRDLTLTPDSLSSGKKLKQANLFQIWGFKRNVVVGSVEFQSRQGGYCDDIGEGSVSSDKKKIVTPGSWGSILRDQGKVVENTIFLSNELKAFPVIDKASKMVSLVLA</sequence>
<dbReference type="Gramene" id="Psat03G0337800-T1">
    <property type="protein sequence ID" value="KAI5428366.1"/>
    <property type="gene ID" value="KIW84_033378"/>
</dbReference>
<evidence type="ECO:0000313" key="2">
    <source>
        <dbReference type="Proteomes" id="UP001058974"/>
    </source>
</evidence>
<protein>
    <submittedName>
        <fullName evidence="1">Uncharacterized protein</fullName>
    </submittedName>
</protein>
<dbReference type="EMBL" id="JAMSHJ010000003">
    <property type="protein sequence ID" value="KAI5428366.1"/>
    <property type="molecule type" value="Genomic_DNA"/>
</dbReference>
<name>A0A9D4XVT7_PEA</name>